<feature type="domain" description="LSO1/LSO2" evidence="5">
    <location>
        <begin position="11"/>
        <end position="78"/>
    </location>
</feature>
<evidence type="ECO:0000256" key="1">
    <source>
        <dbReference type="ARBA" id="ARBA00008296"/>
    </source>
</evidence>
<evidence type="ECO:0000256" key="2">
    <source>
        <dbReference type="ARBA" id="ARBA00023054"/>
    </source>
</evidence>
<feature type="region of interest" description="Disordered" evidence="3">
    <location>
        <begin position="1"/>
        <end position="107"/>
    </location>
</feature>
<keyword evidence="2" id="KW-0175">Coiled coil</keyword>
<dbReference type="Proteomes" id="UP001278766">
    <property type="component" value="Unassembled WGS sequence"/>
</dbReference>
<dbReference type="PANTHER" id="PTHR21680:SF0">
    <property type="entry name" value="COILED-COIL DOMAIN-CONTAINING PROTEIN 124"/>
    <property type="match status" value="1"/>
</dbReference>
<dbReference type="GO" id="GO:0006366">
    <property type="term" value="P:transcription by RNA polymerase II"/>
    <property type="evidence" value="ECO:0007669"/>
    <property type="project" value="TreeGrafter"/>
</dbReference>
<name>A0AAE0HEC4_9PEZI</name>
<dbReference type="GeneID" id="87836121"/>
<reference evidence="6" key="2">
    <citation type="submission" date="2023-06" db="EMBL/GenBank/DDBJ databases">
        <authorList>
            <consortium name="Lawrence Berkeley National Laboratory"/>
            <person name="Haridas S."/>
            <person name="Hensen N."/>
            <person name="Bonometti L."/>
            <person name="Westerberg I."/>
            <person name="Brannstrom I.O."/>
            <person name="Guillou S."/>
            <person name="Cros-Aarteil S."/>
            <person name="Calhoun S."/>
            <person name="Kuo A."/>
            <person name="Mondo S."/>
            <person name="Pangilinan J."/>
            <person name="Riley R."/>
            <person name="Labutti K."/>
            <person name="Andreopoulos B."/>
            <person name="Lipzen A."/>
            <person name="Chen C."/>
            <person name="Yanf M."/>
            <person name="Daum C."/>
            <person name="Ng V."/>
            <person name="Clum A."/>
            <person name="Steindorff A."/>
            <person name="Ohm R."/>
            <person name="Martin F."/>
            <person name="Silar P."/>
            <person name="Natvig D."/>
            <person name="Lalanne C."/>
            <person name="Gautier V."/>
            <person name="Ament-Velasquez S.L."/>
            <person name="Kruys A."/>
            <person name="Hutchinson M.I."/>
            <person name="Powell A.J."/>
            <person name="Barry K."/>
            <person name="Miller A.N."/>
            <person name="Grigoriev I.V."/>
            <person name="Debuchy R."/>
            <person name="Gladieux P."/>
            <person name="Thoren M.H."/>
            <person name="Johannesson H."/>
        </authorList>
    </citation>
    <scope>NUCLEOTIDE SEQUENCE</scope>
    <source>
        <strain evidence="6">CBS 168.71</strain>
    </source>
</reference>
<accession>A0AAE0HEC4</accession>
<keyword evidence="7" id="KW-1185">Reference proteome</keyword>
<evidence type="ECO:0000259" key="5">
    <source>
        <dbReference type="Pfam" id="PF22048"/>
    </source>
</evidence>
<evidence type="ECO:0008006" key="8">
    <source>
        <dbReference type="Google" id="ProtNLM"/>
    </source>
</evidence>
<sequence>MAKKGGADGNSKKAAGQARKAETAAKKAAAADAEKEVFESAKWDKGAKSSAKKEAEAEKKAEQARKKAEREALLAEEEKSTPGRSAPKNSKAAVRKTKGLDLSQLDDDGSGGLSALNASGIDNALDALSLTSKTDAKIDRHPERRYKAAYAAFEERRLGEMEADGSGAGLRMNQKKERIKKEFERSPENPFNQLTARYDASKDELRELKEQEKSKIETRLGSP</sequence>
<evidence type="ECO:0000256" key="3">
    <source>
        <dbReference type="SAM" id="MobiDB-lite"/>
    </source>
</evidence>
<reference evidence="6" key="1">
    <citation type="journal article" date="2023" name="Mol. Phylogenet. Evol.">
        <title>Genome-scale phylogeny and comparative genomics of the fungal order Sordariales.</title>
        <authorList>
            <person name="Hensen N."/>
            <person name="Bonometti L."/>
            <person name="Westerberg I."/>
            <person name="Brannstrom I.O."/>
            <person name="Guillou S."/>
            <person name="Cros-Aarteil S."/>
            <person name="Calhoun S."/>
            <person name="Haridas S."/>
            <person name="Kuo A."/>
            <person name="Mondo S."/>
            <person name="Pangilinan J."/>
            <person name="Riley R."/>
            <person name="LaButti K."/>
            <person name="Andreopoulos B."/>
            <person name="Lipzen A."/>
            <person name="Chen C."/>
            <person name="Yan M."/>
            <person name="Daum C."/>
            <person name="Ng V."/>
            <person name="Clum A."/>
            <person name="Steindorff A."/>
            <person name="Ohm R.A."/>
            <person name="Martin F."/>
            <person name="Silar P."/>
            <person name="Natvig D.O."/>
            <person name="Lalanne C."/>
            <person name="Gautier V."/>
            <person name="Ament-Velasquez S.L."/>
            <person name="Kruys A."/>
            <person name="Hutchinson M.I."/>
            <person name="Powell A.J."/>
            <person name="Barry K."/>
            <person name="Miller A.N."/>
            <person name="Grigoriev I.V."/>
            <person name="Debuchy R."/>
            <person name="Gladieux P."/>
            <person name="Hiltunen Thoren M."/>
            <person name="Johannesson H."/>
        </authorList>
    </citation>
    <scope>NUCLEOTIDE SEQUENCE</scope>
    <source>
        <strain evidence="6">CBS 168.71</strain>
    </source>
</reference>
<feature type="compositionally biased region" description="Basic and acidic residues" evidence="3">
    <location>
        <begin position="32"/>
        <end position="81"/>
    </location>
</feature>
<organism evidence="6 7">
    <name type="scientific">Chaetomium fimeti</name>
    <dbReference type="NCBI Taxonomy" id="1854472"/>
    <lineage>
        <taxon>Eukaryota</taxon>
        <taxon>Fungi</taxon>
        <taxon>Dikarya</taxon>
        <taxon>Ascomycota</taxon>
        <taxon>Pezizomycotina</taxon>
        <taxon>Sordariomycetes</taxon>
        <taxon>Sordariomycetidae</taxon>
        <taxon>Sordariales</taxon>
        <taxon>Chaetomiaceae</taxon>
        <taxon>Chaetomium</taxon>
    </lineage>
</organism>
<dbReference type="InterPro" id="IPR010422">
    <property type="entry name" value="Ccdc124/Oxs1"/>
</dbReference>
<dbReference type="Pfam" id="PF22048">
    <property type="entry name" value="LSO1_2-like"/>
    <property type="match status" value="1"/>
</dbReference>
<proteinExistence type="inferred from homology"/>
<dbReference type="RefSeq" id="XP_062658339.1">
    <property type="nucleotide sequence ID" value="XM_062799173.1"/>
</dbReference>
<evidence type="ECO:0000313" key="6">
    <source>
        <dbReference type="EMBL" id="KAK3294825.1"/>
    </source>
</evidence>
<dbReference type="InterPro" id="IPR054414">
    <property type="entry name" value="Ccdc124/Oxs1_C"/>
</dbReference>
<comment type="caution">
    <text evidence="6">The sequence shown here is derived from an EMBL/GenBank/DDBJ whole genome shotgun (WGS) entry which is preliminary data.</text>
</comment>
<dbReference type="InterPro" id="IPR054413">
    <property type="entry name" value="LSO1/2"/>
</dbReference>
<feature type="region of interest" description="Disordered" evidence="3">
    <location>
        <begin position="179"/>
        <end position="223"/>
    </location>
</feature>
<feature type="compositionally biased region" description="Basic and acidic residues" evidence="3">
    <location>
        <begin position="199"/>
        <end position="223"/>
    </location>
</feature>
<protein>
    <recommendedName>
        <fullName evidence="8">DUF1014-domain-containing protein</fullName>
    </recommendedName>
</protein>
<dbReference type="PANTHER" id="PTHR21680">
    <property type="entry name" value="COILED-COIL DOMAIN-CONTAINING PROTEIN 124"/>
    <property type="match status" value="1"/>
</dbReference>
<feature type="domain" description="Coiled-coil" evidence="4">
    <location>
        <begin position="114"/>
        <end position="193"/>
    </location>
</feature>
<evidence type="ECO:0000259" key="4">
    <source>
        <dbReference type="Pfam" id="PF06244"/>
    </source>
</evidence>
<dbReference type="AlphaFoldDB" id="A0AAE0HEC4"/>
<dbReference type="GO" id="GO:0003713">
    <property type="term" value="F:transcription coactivator activity"/>
    <property type="evidence" value="ECO:0007669"/>
    <property type="project" value="TreeGrafter"/>
</dbReference>
<dbReference type="Pfam" id="PF06244">
    <property type="entry name" value="Ccdc124"/>
    <property type="match status" value="1"/>
</dbReference>
<comment type="similarity">
    <text evidence="1">Belongs to the CCDC124 family.</text>
</comment>
<dbReference type="EMBL" id="JAUEPN010000005">
    <property type="protein sequence ID" value="KAK3294825.1"/>
    <property type="molecule type" value="Genomic_DNA"/>
</dbReference>
<evidence type="ECO:0000313" key="7">
    <source>
        <dbReference type="Proteomes" id="UP001278766"/>
    </source>
</evidence>
<gene>
    <name evidence="6" type="ORF">B0H64DRAFT_195963</name>
</gene>
<dbReference type="GO" id="GO:0005634">
    <property type="term" value="C:nucleus"/>
    <property type="evidence" value="ECO:0007669"/>
    <property type="project" value="TreeGrafter"/>
</dbReference>